<evidence type="ECO:0000313" key="4">
    <source>
        <dbReference type="Proteomes" id="UP000321464"/>
    </source>
</evidence>
<reference evidence="3 4" key="1">
    <citation type="submission" date="2019-07" db="EMBL/GenBank/DDBJ databases">
        <title>Whole genome shotgun sequence of Novosphingobium sediminis NBRC 106119.</title>
        <authorList>
            <person name="Hosoyama A."/>
            <person name="Uohara A."/>
            <person name="Ohji S."/>
            <person name="Ichikawa N."/>
        </authorList>
    </citation>
    <scope>NUCLEOTIDE SEQUENCE [LARGE SCALE GENOMIC DNA]</scope>
    <source>
        <strain evidence="3 4">NBRC 106119</strain>
    </source>
</reference>
<protein>
    <recommendedName>
        <fullName evidence="5">Conjugal transfer protein TraN</fullName>
    </recommendedName>
</protein>
<keyword evidence="2" id="KW-0732">Signal</keyword>
<dbReference type="InterPro" id="IPR014121">
    <property type="entry name" value="TraN_Ftype"/>
</dbReference>
<sequence>MKPARGSLRSGLAWISPILLVLAASGHLAQAQMTSGDAREDGEAMARSLRDGKSSTILSAGSEAKVPGFGGTEIPAKRYVDDPIGLTTAGEAQRYQEQYRTVVDPRRRVFDPATIDLSSASAIEGDPDRYLGASPGIGGEANTCSPLPPGGDGATTYLESCNSGSQPFDAPRTCTAALSVQTEGRRYWEYACETEEFAGRNEMCPVLANAPGSGSCSLERSVRIGQRCLQWVAEDNGRKWCSEPGEPIYRQVWQCPSQLSGVLGGVERNSARVVGETVDEAACRSATSGATCTLANEVCTAPGETRVVGGLSVTRSCWEWQRTYQCQGVAPANDCAALEARTDCRFSHDECLSFDPDGVTCNVHDRWYQCTLPKAGTAASAAYVCAGDLYCIDGECTQVTREASTEFKDAMVAMNVMGNLRDGFDPDRLKIFSGEHLRCTRKIFGLSNCCSGKGIPLLTPFLCDREDREVDKRDDAGLCHFVGTYCSARVLGVCVTRKQSYCCYGSKLVRILNQQGKAQLGMQWGTPKEPDCEGFLIAQFQKLDLSRMDFREVYAEFVDAAKLPSEIELSLQIQQKIESYYTSHGGT</sequence>
<comment type="caution">
    <text evidence="3">The sequence shown here is derived from an EMBL/GenBank/DDBJ whole genome shotgun (WGS) entry which is preliminary data.</text>
</comment>
<feature type="region of interest" description="Disordered" evidence="1">
    <location>
        <begin position="34"/>
        <end position="73"/>
    </location>
</feature>
<organism evidence="3 4">
    <name type="scientific">Novosphingobium sediminis</name>
    <dbReference type="NCBI Taxonomy" id="707214"/>
    <lineage>
        <taxon>Bacteria</taxon>
        <taxon>Pseudomonadati</taxon>
        <taxon>Pseudomonadota</taxon>
        <taxon>Alphaproteobacteria</taxon>
        <taxon>Sphingomonadales</taxon>
        <taxon>Sphingomonadaceae</taxon>
        <taxon>Novosphingobium</taxon>
    </lineage>
</organism>
<dbReference type="Proteomes" id="UP000321464">
    <property type="component" value="Unassembled WGS sequence"/>
</dbReference>
<evidence type="ECO:0000313" key="3">
    <source>
        <dbReference type="EMBL" id="GEO02111.1"/>
    </source>
</evidence>
<evidence type="ECO:0008006" key="5">
    <source>
        <dbReference type="Google" id="ProtNLM"/>
    </source>
</evidence>
<feature type="chain" id="PRO_5022092541" description="Conjugal transfer protein TraN" evidence="2">
    <location>
        <begin position="24"/>
        <end position="587"/>
    </location>
</feature>
<dbReference type="Pfam" id="PF06986">
    <property type="entry name" value="F_T4SS_TraN"/>
    <property type="match status" value="1"/>
</dbReference>
<name>A0A512AQW7_9SPHN</name>
<keyword evidence="4" id="KW-1185">Reference proteome</keyword>
<accession>A0A512AQW7</accession>
<dbReference type="EMBL" id="BJYR01000034">
    <property type="protein sequence ID" value="GEO02111.1"/>
    <property type="molecule type" value="Genomic_DNA"/>
</dbReference>
<evidence type="ECO:0000256" key="1">
    <source>
        <dbReference type="SAM" id="MobiDB-lite"/>
    </source>
</evidence>
<gene>
    <name evidence="3" type="ORF">NSE01_39430</name>
</gene>
<dbReference type="OrthoDB" id="5297981at2"/>
<proteinExistence type="predicted"/>
<feature type="compositionally biased region" description="Basic and acidic residues" evidence="1">
    <location>
        <begin position="37"/>
        <end position="53"/>
    </location>
</feature>
<dbReference type="RefSeq" id="WP_147161350.1">
    <property type="nucleotide sequence ID" value="NZ_BJYR01000034.1"/>
</dbReference>
<dbReference type="AlphaFoldDB" id="A0A512AQW7"/>
<feature type="signal peptide" evidence="2">
    <location>
        <begin position="1"/>
        <end position="23"/>
    </location>
</feature>
<evidence type="ECO:0000256" key="2">
    <source>
        <dbReference type="SAM" id="SignalP"/>
    </source>
</evidence>